<comment type="similarity">
    <text evidence="2">Belongs to the Nudix hydrolase family. NudF subfamily.</text>
</comment>
<dbReference type="InterPro" id="IPR000086">
    <property type="entry name" value="NUDIX_hydrolase_dom"/>
</dbReference>
<evidence type="ECO:0000256" key="13">
    <source>
        <dbReference type="PIRSR" id="PIRSR604385-2"/>
    </source>
</evidence>
<evidence type="ECO:0000256" key="1">
    <source>
        <dbReference type="ARBA" id="ARBA00001946"/>
    </source>
</evidence>
<dbReference type="RefSeq" id="WP_202688465.1">
    <property type="nucleotide sequence ID" value="NZ_JAESVN010000003.1"/>
</dbReference>
<dbReference type="InterPro" id="IPR015797">
    <property type="entry name" value="NUDIX_hydrolase-like_dom_sf"/>
</dbReference>
<evidence type="ECO:0000313" key="17">
    <source>
        <dbReference type="Proteomes" id="UP000648908"/>
    </source>
</evidence>
<comment type="catalytic activity">
    <reaction evidence="12">
        <text>ADP-D-ribose + H2O = D-ribose 5-phosphate + AMP + 2 H(+)</text>
        <dbReference type="Rhea" id="RHEA:10412"/>
        <dbReference type="ChEBI" id="CHEBI:15377"/>
        <dbReference type="ChEBI" id="CHEBI:15378"/>
        <dbReference type="ChEBI" id="CHEBI:57967"/>
        <dbReference type="ChEBI" id="CHEBI:78346"/>
        <dbReference type="ChEBI" id="CHEBI:456215"/>
        <dbReference type="EC" id="3.6.1.13"/>
    </reaction>
</comment>
<evidence type="ECO:0000256" key="9">
    <source>
        <dbReference type="ARBA" id="ARBA00030162"/>
    </source>
</evidence>
<dbReference type="GO" id="GO:0006753">
    <property type="term" value="P:nucleoside phosphate metabolic process"/>
    <property type="evidence" value="ECO:0007669"/>
    <property type="project" value="TreeGrafter"/>
</dbReference>
<dbReference type="PANTHER" id="PTHR11839:SF5">
    <property type="entry name" value="ADP-RIBOSE PYROPHOSPHATASE"/>
    <property type="match status" value="1"/>
</dbReference>
<dbReference type="EMBL" id="JAESVN010000003">
    <property type="protein sequence ID" value="MBL4917562.1"/>
    <property type="molecule type" value="Genomic_DNA"/>
</dbReference>
<dbReference type="Gene3D" id="3.10.490.10">
    <property type="entry name" value="Gamma-glutamyl cyclotransferase-like"/>
    <property type="match status" value="1"/>
</dbReference>
<sequence>MTDTVFVWGELCHPPLLSLVLGSDDLPEAVPAQLPGHALRRMDEVAALIPDPGQSAPGLLIGPVPQGMRARLERYQGFHDRAALVYRVEGPEGPVQALVHLPPSETADLPPWDAGRWLADGAAFALSVAAEVMQFHPGPIPAPQRKTPMRVRAASRARARAKDAPVLIRHDAMAADTRVGAHRETYANFFSVEEYDLTWRRFDGTFGPVVTRASFISGDAVTVLPYDPVRDRVLLIEQFRAGPLARGDRQPWQLEVVAGRIDPGESPEEAARREAVEEARLHLGALLPIAAYYPSPGAKTEYLYSFIALTDLPDGSAIIGGEESEAEDIRGHLVGFDALMDLVASGEIATAPLILSALWLQRERPRLRGAAV</sequence>
<evidence type="ECO:0000313" key="16">
    <source>
        <dbReference type="EMBL" id="MBL4917562.1"/>
    </source>
</evidence>
<feature type="domain" description="Nudix hydrolase" evidence="15">
    <location>
        <begin position="216"/>
        <end position="356"/>
    </location>
</feature>
<dbReference type="GO" id="GO:0005829">
    <property type="term" value="C:cytosol"/>
    <property type="evidence" value="ECO:0007669"/>
    <property type="project" value="TreeGrafter"/>
</dbReference>
<dbReference type="EC" id="3.6.1.13" evidence="3"/>
<name>A0A8K0VDZ3_9RHOB</name>
<dbReference type="GO" id="GO:0019144">
    <property type="term" value="F:ADP-sugar diphosphatase activity"/>
    <property type="evidence" value="ECO:0007669"/>
    <property type="project" value="TreeGrafter"/>
</dbReference>
<gene>
    <name evidence="16" type="ORF">JL811_10040</name>
</gene>
<dbReference type="SUPFAM" id="SSF55811">
    <property type="entry name" value="Nudix"/>
    <property type="match status" value="1"/>
</dbReference>
<feature type="binding site" evidence="13">
    <location>
        <position position="258"/>
    </location>
    <ligand>
        <name>Mg(2+)</name>
        <dbReference type="ChEBI" id="CHEBI:18420"/>
        <label>1</label>
    </ligand>
</feature>
<keyword evidence="17" id="KW-1185">Reference proteome</keyword>
<evidence type="ECO:0000256" key="10">
    <source>
        <dbReference type="ARBA" id="ARBA00030308"/>
    </source>
</evidence>
<organism evidence="16 17">
    <name type="scientific">Szabonella alba</name>
    <dbReference type="NCBI Taxonomy" id="2804194"/>
    <lineage>
        <taxon>Bacteria</taxon>
        <taxon>Pseudomonadati</taxon>
        <taxon>Pseudomonadota</taxon>
        <taxon>Alphaproteobacteria</taxon>
        <taxon>Rhodobacterales</taxon>
        <taxon>Paracoccaceae</taxon>
        <taxon>Szabonella</taxon>
    </lineage>
</organism>
<evidence type="ECO:0000256" key="8">
    <source>
        <dbReference type="ARBA" id="ARBA00025164"/>
    </source>
</evidence>
<dbReference type="AlphaFoldDB" id="A0A8K0VDZ3"/>
<evidence type="ECO:0000256" key="2">
    <source>
        <dbReference type="ARBA" id="ARBA00007482"/>
    </source>
</evidence>
<dbReference type="NCBIfam" id="TIGR00052">
    <property type="entry name" value="nudix-type nucleoside diphosphatase, YffH/AdpP family"/>
    <property type="match status" value="1"/>
</dbReference>
<evidence type="ECO:0000256" key="6">
    <source>
        <dbReference type="ARBA" id="ARBA00022801"/>
    </source>
</evidence>
<evidence type="ECO:0000256" key="4">
    <source>
        <dbReference type="ARBA" id="ARBA00013297"/>
    </source>
</evidence>
<evidence type="ECO:0000256" key="14">
    <source>
        <dbReference type="PIRSR" id="PIRSR604385-3"/>
    </source>
</evidence>
<evidence type="ECO:0000256" key="5">
    <source>
        <dbReference type="ARBA" id="ARBA00022723"/>
    </source>
</evidence>
<keyword evidence="5 13" id="KW-0479">Metal-binding</keyword>
<accession>A0A8K0VDZ3</accession>
<evidence type="ECO:0000256" key="7">
    <source>
        <dbReference type="ARBA" id="ARBA00022842"/>
    </source>
</evidence>
<dbReference type="PANTHER" id="PTHR11839">
    <property type="entry name" value="UDP/ADP-SUGAR PYROPHOSPHATASE"/>
    <property type="match status" value="1"/>
</dbReference>
<feature type="binding site" evidence="13">
    <location>
        <position position="278"/>
    </location>
    <ligand>
        <name>Mg(2+)</name>
        <dbReference type="ChEBI" id="CHEBI:18420"/>
        <label>1</label>
    </ligand>
</feature>
<dbReference type="Proteomes" id="UP000648908">
    <property type="component" value="Unassembled WGS sequence"/>
</dbReference>
<feature type="binding site" evidence="13">
    <location>
        <position position="274"/>
    </location>
    <ligand>
        <name>Mg(2+)</name>
        <dbReference type="ChEBI" id="CHEBI:18420"/>
        <label>1</label>
    </ligand>
</feature>
<dbReference type="GO" id="GO:0019693">
    <property type="term" value="P:ribose phosphate metabolic process"/>
    <property type="evidence" value="ECO:0007669"/>
    <property type="project" value="TreeGrafter"/>
</dbReference>
<dbReference type="PROSITE" id="PS00893">
    <property type="entry name" value="NUDIX_BOX"/>
    <property type="match status" value="1"/>
</dbReference>
<dbReference type="Pfam" id="PF00293">
    <property type="entry name" value="NUDIX"/>
    <property type="match status" value="1"/>
</dbReference>
<evidence type="ECO:0000259" key="15">
    <source>
        <dbReference type="PROSITE" id="PS51462"/>
    </source>
</evidence>
<dbReference type="GO" id="GO:0047631">
    <property type="term" value="F:ADP-ribose diphosphatase activity"/>
    <property type="evidence" value="ECO:0007669"/>
    <property type="project" value="UniProtKB-EC"/>
</dbReference>
<dbReference type="Gene3D" id="3.90.79.10">
    <property type="entry name" value="Nucleoside Triphosphate Pyrophosphohydrolase"/>
    <property type="match status" value="1"/>
</dbReference>
<proteinExistence type="inferred from homology"/>
<keyword evidence="7 13" id="KW-0460">Magnesium</keyword>
<feature type="binding site" evidence="13">
    <location>
        <position position="327"/>
    </location>
    <ligand>
        <name>Mg(2+)</name>
        <dbReference type="ChEBI" id="CHEBI:18420"/>
        <label>1</label>
    </ligand>
</feature>
<evidence type="ECO:0000256" key="11">
    <source>
        <dbReference type="ARBA" id="ARBA00033056"/>
    </source>
</evidence>
<keyword evidence="6" id="KW-0378">Hydrolase</keyword>
<protein>
    <recommendedName>
        <fullName evidence="4">ADP-ribose pyrophosphatase</fullName>
        <ecNumber evidence="3">3.6.1.13</ecNumber>
    </recommendedName>
    <alternativeName>
        <fullName evidence="9">ADP-ribose diphosphatase</fullName>
    </alternativeName>
    <alternativeName>
        <fullName evidence="11">ADP-ribose phosphohydrolase</fullName>
    </alternativeName>
    <alternativeName>
        <fullName evidence="10">Adenosine diphosphoribose pyrophosphatase</fullName>
    </alternativeName>
</protein>
<dbReference type="CDD" id="cd24155">
    <property type="entry name" value="NUDIX_ADPRase"/>
    <property type="match status" value="1"/>
</dbReference>
<dbReference type="InterPro" id="IPR020084">
    <property type="entry name" value="NUDIX_hydrolase_CS"/>
</dbReference>
<comment type="cofactor">
    <cofactor evidence="1 13">
        <name>Mg(2+)</name>
        <dbReference type="ChEBI" id="CHEBI:18420"/>
    </cofactor>
</comment>
<feature type="short sequence motif" description="Nudix box" evidence="14">
    <location>
        <begin position="259"/>
        <end position="281"/>
    </location>
</feature>
<dbReference type="PROSITE" id="PS51462">
    <property type="entry name" value="NUDIX"/>
    <property type="match status" value="1"/>
</dbReference>
<comment type="caution">
    <text evidence="16">The sequence shown here is derived from an EMBL/GenBank/DDBJ whole genome shotgun (WGS) entry which is preliminary data.</text>
</comment>
<dbReference type="InterPro" id="IPR004385">
    <property type="entry name" value="NDP_pyrophosphatase"/>
</dbReference>
<evidence type="ECO:0000256" key="3">
    <source>
        <dbReference type="ARBA" id="ARBA00012453"/>
    </source>
</evidence>
<comment type="function">
    <text evidence="8">Acts on ADP-mannose and ADP-glucose as well as ADP-ribose. Prevents glycogen biosynthesis. The reaction catalyzed by this enzyme is a limiting step of the gluconeogenic process.</text>
</comment>
<evidence type="ECO:0000256" key="12">
    <source>
        <dbReference type="ARBA" id="ARBA00049546"/>
    </source>
</evidence>
<reference evidence="16" key="1">
    <citation type="submission" date="2021-01" db="EMBL/GenBank/DDBJ databases">
        <title>Tabrizicola alba sp. nov. a motile alkaliphilic bacterium isolated from a soda lake.</title>
        <authorList>
            <person name="Szuroczki S."/>
            <person name="Abbaszade G."/>
            <person name="Schumann P."/>
            <person name="Toth E."/>
        </authorList>
    </citation>
    <scope>NUCLEOTIDE SEQUENCE</scope>
    <source>
        <strain evidence="16">DMG-N-6</strain>
    </source>
</reference>
<dbReference type="GO" id="GO:0046872">
    <property type="term" value="F:metal ion binding"/>
    <property type="evidence" value="ECO:0007669"/>
    <property type="project" value="UniProtKB-KW"/>
</dbReference>